<feature type="domain" description="Putative DNA-binding" evidence="1">
    <location>
        <begin position="23"/>
        <end position="98"/>
    </location>
</feature>
<dbReference type="EMBL" id="RQFL01000011">
    <property type="protein sequence ID" value="TGK93897.1"/>
    <property type="molecule type" value="Genomic_DNA"/>
</dbReference>
<dbReference type="InterPro" id="IPR018640">
    <property type="entry name" value="DUF2063"/>
</dbReference>
<dbReference type="Proteomes" id="UP000297918">
    <property type="component" value="Unassembled WGS sequence"/>
</dbReference>
<evidence type="ECO:0000313" key="3">
    <source>
        <dbReference type="EMBL" id="TGK93897.1"/>
    </source>
</evidence>
<evidence type="ECO:0000313" key="5">
    <source>
        <dbReference type="Proteomes" id="UP000297918"/>
    </source>
</evidence>
<protein>
    <submittedName>
        <fullName evidence="2">DUF2063 domain-containing protein</fullName>
    </submittedName>
</protein>
<evidence type="ECO:0000259" key="1">
    <source>
        <dbReference type="Pfam" id="PF09836"/>
    </source>
</evidence>
<sequence length="254" mass="29606">MKLEKLQNLYRECILSNIDSPFHNQIIACGNLSLAEATSVYKNAYLYRMKEVMADNFEAVNFVLGENLFDLAIEKFIQINNHKSYDLSKYGENFPSFLSEMFPEFPFLKNLAEFEIQFTDCFHAKENRSFDFTILKNQTDLENSVFEFGESVKLIQNQFSIYSIWKNRKSKLPPDVSKIETQEFLLLYKQNSNIYVLTLEPFEFYFINLLQKGETVIESLNKIGSNFQLNPETISNLFGKISTSGIIKNIFIKT</sequence>
<dbReference type="Pfam" id="PF09836">
    <property type="entry name" value="DUF2063"/>
    <property type="match status" value="1"/>
</dbReference>
<keyword evidence="5" id="KW-1185">Reference proteome</keyword>
<dbReference type="RefSeq" id="WP_135749061.1">
    <property type="nucleotide sequence ID" value="NZ_RQFL01000011.1"/>
</dbReference>
<proteinExistence type="predicted"/>
<dbReference type="Proteomes" id="UP000297394">
    <property type="component" value="Unassembled WGS sequence"/>
</dbReference>
<dbReference type="OrthoDB" id="343356at2"/>
<gene>
    <name evidence="2" type="ORF">EHQ23_00510</name>
    <name evidence="3" type="ORF">EHQ26_07700</name>
</gene>
<evidence type="ECO:0000313" key="4">
    <source>
        <dbReference type="Proteomes" id="UP000297394"/>
    </source>
</evidence>
<comment type="caution">
    <text evidence="2">The sequence shown here is derived from an EMBL/GenBank/DDBJ whole genome shotgun (WGS) entry which is preliminary data.</text>
</comment>
<dbReference type="EMBL" id="RQFM01000006">
    <property type="protein sequence ID" value="TGK90081.1"/>
    <property type="molecule type" value="Genomic_DNA"/>
</dbReference>
<evidence type="ECO:0000313" key="2">
    <source>
        <dbReference type="EMBL" id="TGK90081.1"/>
    </source>
</evidence>
<reference evidence="3" key="1">
    <citation type="submission" date="2018-10" db="EMBL/GenBank/DDBJ databases">
        <authorList>
            <person name="Vincent A.T."/>
            <person name="Schiettekatte O."/>
            <person name="Bourhy P."/>
            <person name="Veyrier F.J."/>
            <person name="Picardeau M."/>
        </authorList>
    </citation>
    <scope>NUCLEOTIDE SEQUENCE</scope>
    <source>
        <strain evidence="3">201800281</strain>
    </source>
</reference>
<dbReference type="AlphaFoldDB" id="A0A4R9IPP9"/>
<accession>A0A4R9IPP9</accession>
<reference evidence="2 4" key="2">
    <citation type="journal article" date="2019" name="PLoS Negl. Trop. Dis.">
        <title>Revisiting the worldwide diversity of Leptospira species in the environment.</title>
        <authorList>
            <person name="Vincent A.T."/>
            <person name="Schiettekatte O."/>
            <person name="Bourhy P."/>
            <person name="Veyrier F.J."/>
            <person name="Picardeau M."/>
        </authorList>
    </citation>
    <scope>NUCLEOTIDE SEQUENCE [LARGE SCALE GENOMIC DNA]</scope>
    <source>
        <strain evidence="2 4">201800280</strain>
        <strain evidence="3">201800281</strain>
    </source>
</reference>
<name>A0A4R9IPP9_9LEPT</name>
<dbReference type="Gene3D" id="1.10.150.690">
    <property type="entry name" value="DUF2063"/>
    <property type="match status" value="1"/>
</dbReference>
<dbReference type="InterPro" id="IPR044922">
    <property type="entry name" value="DUF2063_N_sf"/>
</dbReference>
<organism evidence="2 4">
    <name type="scientific">Leptospira bourretii</name>
    <dbReference type="NCBI Taxonomy" id="2484962"/>
    <lineage>
        <taxon>Bacteria</taxon>
        <taxon>Pseudomonadati</taxon>
        <taxon>Spirochaetota</taxon>
        <taxon>Spirochaetia</taxon>
        <taxon>Leptospirales</taxon>
        <taxon>Leptospiraceae</taxon>
        <taxon>Leptospira</taxon>
    </lineage>
</organism>